<proteinExistence type="inferred from homology"/>
<feature type="transmembrane region" description="Helical" evidence="6">
    <location>
        <begin position="702"/>
        <end position="725"/>
    </location>
</feature>
<feature type="transmembrane region" description="Helical" evidence="6">
    <location>
        <begin position="258"/>
        <end position="280"/>
    </location>
</feature>
<gene>
    <name evidence="7" type="ORF">RN001_012537</name>
</gene>
<feature type="transmembrane region" description="Helical" evidence="6">
    <location>
        <begin position="316"/>
        <end position="334"/>
    </location>
</feature>
<dbReference type="GO" id="GO:0005886">
    <property type="term" value="C:plasma membrane"/>
    <property type="evidence" value="ECO:0007669"/>
    <property type="project" value="TreeGrafter"/>
</dbReference>
<dbReference type="GO" id="GO:0006937">
    <property type="term" value="P:regulation of muscle contraction"/>
    <property type="evidence" value="ECO:0007669"/>
    <property type="project" value="TreeGrafter"/>
</dbReference>
<evidence type="ECO:0000256" key="3">
    <source>
        <dbReference type="ARBA" id="ARBA00022692"/>
    </source>
</evidence>
<keyword evidence="8" id="KW-1185">Reference proteome</keyword>
<name>A0AAN7NYK5_9COLE</name>
<feature type="transmembrane region" description="Helical" evidence="6">
    <location>
        <begin position="346"/>
        <end position="368"/>
    </location>
</feature>
<dbReference type="AlphaFoldDB" id="A0AAN7NYK5"/>
<dbReference type="InterPro" id="IPR010291">
    <property type="entry name" value="Ion_channel_UNC-93"/>
</dbReference>
<evidence type="ECO:0000256" key="1">
    <source>
        <dbReference type="ARBA" id="ARBA00004141"/>
    </source>
</evidence>
<keyword evidence="3 6" id="KW-0812">Transmembrane</keyword>
<dbReference type="PANTHER" id="PTHR19444:SF50">
    <property type="match status" value="1"/>
</dbReference>
<feature type="transmembrane region" description="Helical" evidence="6">
    <location>
        <begin position="854"/>
        <end position="872"/>
    </location>
</feature>
<feature type="transmembrane region" description="Helical" evidence="6">
    <location>
        <begin position="918"/>
        <end position="936"/>
    </location>
</feature>
<dbReference type="EMBL" id="JARPUR010000005">
    <property type="protein sequence ID" value="KAK4876115.1"/>
    <property type="molecule type" value="Genomic_DNA"/>
</dbReference>
<dbReference type="GO" id="GO:0015459">
    <property type="term" value="F:potassium channel regulator activity"/>
    <property type="evidence" value="ECO:0007669"/>
    <property type="project" value="TreeGrafter"/>
</dbReference>
<dbReference type="InterPro" id="IPR051951">
    <property type="entry name" value="UNC-93_regulatory"/>
</dbReference>
<feature type="transmembrane region" description="Helical" evidence="6">
    <location>
        <begin position="1007"/>
        <end position="1027"/>
    </location>
</feature>
<feature type="transmembrane region" description="Helical" evidence="6">
    <location>
        <begin position="673"/>
        <end position="690"/>
    </location>
</feature>
<dbReference type="InterPro" id="IPR036259">
    <property type="entry name" value="MFS_trans_sf"/>
</dbReference>
<dbReference type="GO" id="GO:0055120">
    <property type="term" value="C:striated muscle dense body"/>
    <property type="evidence" value="ECO:0007669"/>
    <property type="project" value="TreeGrafter"/>
</dbReference>
<feature type="transmembrane region" description="Helical" evidence="6">
    <location>
        <begin position="40"/>
        <end position="62"/>
    </location>
</feature>
<protein>
    <recommendedName>
        <fullName evidence="9">UNC93-like protein</fullName>
    </recommendedName>
</protein>
<feature type="transmembrane region" description="Helical" evidence="6">
    <location>
        <begin position="74"/>
        <end position="93"/>
    </location>
</feature>
<evidence type="ECO:0000256" key="4">
    <source>
        <dbReference type="ARBA" id="ARBA00022989"/>
    </source>
</evidence>
<dbReference type="Proteomes" id="UP001353858">
    <property type="component" value="Unassembled WGS sequence"/>
</dbReference>
<accession>A0AAN7NYK5</accession>
<organism evidence="7 8">
    <name type="scientific">Aquatica leii</name>
    <dbReference type="NCBI Taxonomy" id="1421715"/>
    <lineage>
        <taxon>Eukaryota</taxon>
        <taxon>Metazoa</taxon>
        <taxon>Ecdysozoa</taxon>
        <taxon>Arthropoda</taxon>
        <taxon>Hexapoda</taxon>
        <taxon>Insecta</taxon>
        <taxon>Pterygota</taxon>
        <taxon>Neoptera</taxon>
        <taxon>Endopterygota</taxon>
        <taxon>Coleoptera</taxon>
        <taxon>Polyphaga</taxon>
        <taxon>Elateriformia</taxon>
        <taxon>Elateroidea</taxon>
        <taxon>Lampyridae</taxon>
        <taxon>Luciolinae</taxon>
        <taxon>Aquatica</taxon>
    </lineage>
</organism>
<comment type="subcellular location">
    <subcellularLocation>
        <location evidence="1">Membrane</location>
        <topology evidence="1">Multi-pass membrane protein</topology>
    </subcellularLocation>
</comment>
<feature type="transmembrane region" description="Helical" evidence="6">
    <location>
        <begin position="134"/>
        <end position="153"/>
    </location>
</feature>
<reference evidence="8" key="1">
    <citation type="submission" date="2023-01" db="EMBL/GenBank/DDBJ databases">
        <title>Key to firefly adult light organ development and bioluminescence: homeobox transcription factors regulate luciferase expression and transportation to peroxisome.</title>
        <authorList>
            <person name="Fu X."/>
        </authorList>
    </citation>
    <scope>NUCLEOTIDE SEQUENCE [LARGE SCALE GENOMIC DNA]</scope>
</reference>
<feature type="transmembrane region" description="Helical" evidence="6">
    <location>
        <begin position="796"/>
        <end position="818"/>
    </location>
</feature>
<evidence type="ECO:0000313" key="8">
    <source>
        <dbReference type="Proteomes" id="UP001353858"/>
    </source>
</evidence>
<evidence type="ECO:0000256" key="5">
    <source>
        <dbReference type="ARBA" id="ARBA00023136"/>
    </source>
</evidence>
<sequence>MVQTISEKVNKKDNTTDYSERGKIKDTDEKSFNPIKKWRIWKNVVVLGFAFMTQFIAFWGASNLQSSVNASESLGTYTLAIIYGSLILTNMFLPTIAIKTFGCKWTIALSILTYMPFIASQLHPRLYTMIPSGFLVGFGGGPLWCAKCTYLLVLAEAYSERTGIALEYAVTRFFGVFFTFYQLSQVWGNLISYAVLSTGSNQIVPTTKIFLNVTNLINDTHNSNSLLSNVLNKCGANFHFGVTAEDNPNLEPPPQYKIQLISGIYLACMMLACLCVIFGVDSLKRYDKNRTSCVYGLSGYKLLIVTVKHMFHPYQILISPIIMFIGAEQAFMTADYNASYVSCGWGVSNIGFVMICFGAANAISAMLAGGISKRIGRAPMTIFAFLLHTGLLITLLIWKPYSGNKIPFFVVAGLWGLCDAVWLVQINNRLTQKDINFLCEKNGSEKDWVSQDCDASDAENKDHEKEMKVFVPDKNIIIKEIVMEDGEDVDMPEAETMQSLMLMTFKDNIEWRCLLFRFEQTGSINIMTKRVAIRVSVNPKYYYKMVYTISDKLNDTQDMPKYFERVKTKDRDEESFNPAEKWRIWRNVLVLGFAFMIQFTAFWGASNLQSSVNADESLGTFTLAAIYGSLILSNIFLPTIVIKWFGCKWTIALSILTYIPFIASQFHPRFYTMIPSGLFVGFGGGPLWCAKCTYLSVVAEAYSQITGIASDLIVTRFFGVFFMFYQFSQVWGNLISSAVLSSNIGDKLHNSTILLDFTESNSTIFIDIADKCGANFYPGVAVQENPNLEPPSPHKIQLISGIYLACMVIACLCIIFGVDSLNRYNKNRTGSAHGLSGFKLLIVTLKHLFNPYQILVLPITMFIGAEQAFMAADYNASYVSCGWGISNIGFVMICFGVVNAIGAIFAGGISKRIGRTPMIIFAFLLHIGLLITLLIWKPYSTHKIPFFVVAGLWGLCDAIWLVQINALCGILFPGKEEAAYSNFRLWESTGSVITYAYSPYLRTNIKIYLLIVLLIIGVSGYATIEIIERKVKRGKLDTTKTNFELVNGQHKNLELAD</sequence>
<dbReference type="Gene3D" id="1.20.1250.20">
    <property type="entry name" value="MFS general substrate transporter like domains"/>
    <property type="match status" value="3"/>
</dbReference>
<evidence type="ECO:0000256" key="2">
    <source>
        <dbReference type="ARBA" id="ARBA00009172"/>
    </source>
</evidence>
<evidence type="ECO:0000313" key="7">
    <source>
        <dbReference type="EMBL" id="KAK4876115.1"/>
    </source>
</evidence>
<keyword evidence="4 6" id="KW-1133">Transmembrane helix</keyword>
<feature type="transmembrane region" description="Helical" evidence="6">
    <location>
        <begin position="406"/>
        <end position="424"/>
    </location>
</feature>
<dbReference type="Pfam" id="PF05978">
    <property type="entry name" value="UNC-93"/>
    <property type="match status" value="2"/>
</dbReference>
<feature type="transmembrane region" description="Helical" evidence="6">
    <location>
        <begin position="588"/>
        <end position="606"/>
    </location>
</feature>
<feature type="transmembrane region" description="Helical" evidence="6">
    <location>
        <begin position="380"/>
        <end position="400"/>
    </location>
</feature>
<feature type="transmembrane region" description="Helical" evidence="6">
    <location>
        <begin position="948"/>
        <end position="972"/>
    </location>
</feature>
<dbReference type="PANTHER" id="PTHR19444">
    <property type="entry name" value="UNC-93 RELATED"/>
    <property type="match status" value="1"/>
</dbReference>
<feature type="transmembrane region" description="Helical" evidence="6">
    <location>
        <begin position="105"/>
        <end position="122"/>
    </location>
</feature>
<evidence type="ECO:0000256" key="6">
    <source>
        <dbReference type="SAM" id="Phobius"/>
    </source>
</evidence>
<keyword evidence="5 6" id="KW-0472">Membrane</keyword>
<evidence type="ECO:0008006" key="9">
    <source>
        <dbReference type="Google" id="ProtNLM"/>
    </source>
</evidence>
<feature type="transmembrane region" description="Helical" evidence="6">
    <location>
        <begin position="618"/>
        <end position="637"/>
    </location>
</feature>
<dbReference type="GO" id="GO:0043266">
    <property type="term" value="P:regulation of potassium ion transport"/>
    <property type="evidence" value="ECO:0007669"/>
    <property type="project" value="TreeGrafter"/>
</dbReference>
<dbReference type="SUPFAM" id="SSF103473">
    <property type="entry name" value="MFS general substrate transporter"/>
    <property type="match status" value="2"/>
</dbReference>
<feature type="transmembrane region" description="Helical" evidence="6">
    <location>
        <begin position="884"/>
        <end position="906"/>
    </location>
</feature>
<feature type="transmembrane region" description="Helical" evidence="6">
    <location>
        <begin position="649"/>
        <end position="667"/>
    </location>
</feature>
<comment type="caution">
    <text evidence="7">The sequence shown here is derived from an EMBL/GenBank/DDBJ whole genome shotgun (WGS) entry which is preliminary data.</text>
</comment>
<comment type="similarity">
    <text evidence="2">Belongs to the unc-93 family.</text>
</comment>